<sequence>MDPGYKLLQHIKTVPNLINEDPSITTPKNSSFMDMPWSEFSKLLNTNKRRSSASASSTTSEASTDSESTKEDFSLGNWDSMTGYQDSEHRNTL</sequence>
<evidence type="ECO:0000313" key="3">
    <source>
        <dbReference type="Proteomes" id="UP000077051"/>
    </source>
</evidence>
<protein>
    <submittedName>
        <fullName evidence="2">Uncharacterized protein</fullName>
    </submittedName>
</protein>
<gene>
    <name evidence="2" type="ORF">MUCCIDRAFT_156540</name>
</gene>
<dbReference type="Proteomes" id="UP000077051">
    <property type="component" value="Unassembled WGS sequence"/>
</dbReference>
<accession>A0A162QJ57</accession>
<feature type="compositionally biased region" description="Low complexity" evidence="1">
    <location>
        <begin position="52"/>
        <end position="66"/>
    </location>
</feature>
<dbReference type="EMBL" id="AMYB01000005">
    <property type="protein sequence ID" value="OAD02480.1"/>
    <property type="molecule type" value="Genomic_DNA"/>
</dbReference>
<dbReference type="VEuPathDB" id="FungiDB:MUCCIDRAFT_156540"/>
<feature type="region of interest" description="Disordered" evidence="1">
    <location>
        <begin position="46"/>
        <end position="93"/>
    </location>
</feature>
<dbReference type="OrthoDB" id="2281185at2759"/>
<keyword evidence="3" id="KW-1185">Reference proteome</keyword>
<comment type="caution">
    <text evidence="2">The sequence shown here is derived from an EMBL/GenBank/DDBJ whole genome shotgun (WGS) entry which is preliminary data.</text>
</comment>
<organism evidence="2 3">
    <name type="scientific">Mucor lusitanicus CBS 277.49</name>
    <dbReference type="NCBI Taxonomy" id="747725"/>
    <lineage>
        <taxon>Eukaryota</taxon>
        <taxon>Fungi</taxon>
        <taxon>Fungi incertae sedis</taxon>
        <taxon>Mucoromycota</taxon>
        <taxon>Mucoromycotina</taxon>
        <taxon>Mucoromycetes</taxon>
        <taxon>Mucorales</taxon>
        <taxon>Mucorineae</taxon>
        <taxon>Mucoraceae</taxon>
        <taxon>Mucor</taxon>
    </lineage>
</organism>
<name>A0A162QJ57_MUCCL</name>
<reference evidence="2 3" key="1">
    <citation type="submission" date="2015-06" db="EMBL/GenBank/DDBJ databases">
        <title>Expansion of signal transduction pathways in fungi by whole-genome duplication.</title>
        <authorList>
            <consortium name="DOE Joint Genome Institute"/>
            <person name="Corrochano L.M."/>
            <person name="Kuo A."/>
            <person name="Marcet-Houben M."/>
            <person name="Polaino S."/>
            <person name="Salamov A."/>
            <person name="Villalobos J.M."/>
            <person name="Alvarez M.I."/>
            <person name="Avalos J."/>
            <person name="Benito E.P."/>
            <person name="Benoit I."/>
            <person name="Burger G."/>
            <person name="Camino L.P."/>
            <person name="Canovas D."/>
            <person name="Cerda-Olmedo E."/>
            <person name="Cheng J.-F."/>
            <person name="Dominguez A."/>
            <person name="Elias M."/>
            <person name="Eslava A.P."/>
            <person name="Glaser F."/>
            <person name="Grimwood J."/>
            <person name="Gutierrez G."/>
            <person name="Heitman J."/>
            <person name="Henrissat B."/>
            <person name="Iturriaga E.A."/>
            <person name="Lang B.F."/>
            <person name="Lavin J.L."/>
            <person name="Lee S."/>
            <person name="Li W."/>
            <person name="Lindquist E."/>
            <person name="Lopez-Garcia S."/>
            <person name="Luque E.M."/>
            <person name="Marcos A.T."/>
            <person name="Martin J."/>
            <person name="Mccluskey K."/>
            <person name="Medina H.R."/>
            <person name="Miralles-Duran A."/>
            <person name="Miyazaki A."/>
            <person name="Munoz-Torres E."/>
            <person name="Oguiza J.A."/>
            <person name="Ohm R."/>
            <person name="Olmedo M."/>
            <person name="Orejas M."/>
            <person name="Ortiz-Castellanos L."/>
            <person name="Pisabarro A.G."/>
            <person name="Rodriguez-Romero J."/>
            <person name="Ruiz-Herrera J."/>
            <person name="Ruiz-Vazquez R."/>
            <person name="Sanz C."/>
            <person name="Schackwitz W."/>
            <person name="Schmutz J."/>
            <person name="Shahriari M."/>
            <person name="Shelest E."/>
            <person name="Silva-Franco F."/>
            <person name="Soanes D."/>
            <person name="Syed K."/>
            <person name="Tagua V.G."/>
            <person name="Talbot N.J."/>
            <person name="Thon M."/>
            <person name="De Vries R.P."/>
            <person name="Wiebenga A."/>
            <person name="Yadav J.S."/>
            <person name="Braun E.L."/>
            <person name="Baker S."/>
            <person name="Garre V."/>
            <person name="Horwitz B."/>
            <person name="Torres-Martinez S."/>
            <person name="Idnurm A."/>
            <person name="Herrera-Estrella A."/>
            <person name="Gabaldon T."/>
            <person name="Grigoriev I.V."/>
        </authorList>
    </citation>
    <scope>NUCLEOTIDE SEQUENCE [LARGE SCALE GENOMIC DNA]</scope>
    <source>
        <strain evidence="2 3">CBS 277.49</strain>
    </source>
</reference>
<evidence type="ECO:0000313" key="2">
    <source>
        <dbReference type="EMBL" id="OAD02480.1"/>
    </source>
</evidence>
<evidence type="ECO:0000256" key="1">
    <source>
        <dbReference type="SAM" id="MobiDB-lite"/>
    </source>
</evidence>
<proteinExistence type="predicted"/>
<dbReference type="AlphaFoldDB" id="A0A162QJ57"/>